<keyword evidence="11" id="KW-1185">Reference proteome</keyword>
<feature type="transmembrane region" description="Helical" evidence="9">
    <location>
        <begin position="77"/>
        <end position="93"/>
    </location>
</feature>
<comment type="similarity">
    <text evidence="2">Belongs to the branched chain amino acid transporter family.</text>
</comment>
<dbReference type="GO" id="GO:0015190">
    <property type="term" value="F:L-leucine transmembrane transporter activity"/>
    <property type="evidence" value="ECO:0007669"/>
    <property type="project" value="TreeGrafter"/>
</dbReference>
<feature type="transmembrane region" description="Helical" evidence="9">
    <location>
        <begin position="38"/>
        <end position="57"/>
    </location>
</feature>
<dbReference type="GO" id="GO:0005304">
    <property type="term" value="F:L-valine transmembrane transporter activity"/>
    <property type="evidence" value="ECO:0007669"/>
    <property type="project" value="TreeGrafter"/>
</dbReference>
<gene>
    <name evidence="10" type="ORF">B7P33_03730</name>
</gene>
<evidence type="ECO:0000256" key="4">
    <source>
        <dbReference type="ARBA" id="ARBA00022475"/>
    </source>
</evidence>
<evidence type="ECO:0000256" key="1">
    <source>
        <dbReference type="ARBA" id="ARBA00004651"/>
    </source>
</evidence>
<comment type="subcellular location">
    <subcellularLocation>
        <location evidence="1">Cell membrane</location>
        <topology evidence="1">Multi-pass membrane protein</topology>
    </subcellularLocation>
</comment>
<accession>A0A2A4GEL2</accession>
<protein>
    <submittedName>
        <fullName evidence="10">Branched-chain amino acid transport system II carrier protein</fullName>
    </submittedName>
</protein>
<dbReference type="NCBIfam" id="TIGR00796">
    <property type="entry name" value="livcs"/>
    <property type="match status" value="1"/>
</dbReference>
<keyword evidence="5 9" id="KW-0812">Transmembrane</keyword>
<dbReference type="Proteomes" id="UP000219559">
    <property type="component" value="Unassembled WGS sequence"/>
</dbReference>
<dbReference type="RefSeq" id="WP_097441937.1">
    <property type="nucleotide sequence ID" value="NZ_NBWU01000001.1"/>
</dbReference>
<keyword evidence="6" id="KW-0029">Amino-acid transport</keyword>
<dbReference type="InterPro" id="IPR004685">
    <property type="entry name" value="Brnchd-chn_aa_trnsp_Livcs"/>
</dbReference>
<feature type="transmembrane region" description="Helical" evidence="9">
    <location>
        <begin position="184"/>
        <end position="205"/>
    </location>
</feature>
<evidence type="ECO:0000313" key="10">
    <source>
        <dbReference type="EMBL" id="PCE66416.1"/>
    </source>
</evidence>
<keyword evidence="4" id="KW-1003">Cell membrane</keyword>
<keyword evidence="7 9" id="KW-1133">Transmembrane helix</keyword>
<evidence type="ECO:0000256" key="5">
    <source>
        <dbReference type="ARBA" id="ARBA00022692"/>
    </source>
</evidence>
<dbReference type="AlphaFoldDB" id="A0A2A4GEL2"/>
<organism evidence="10 11">
    <name type="scientific">Sediminicola luteus</name>
    <dbReference type="NCBI Taxonomy" id="319238"/>
    <lineage>
        <taxon>Bacteria</taxon>
        <taxon>Pseudomonadati</taxon>
        <taxon>Bacteroidota</taxon>
        <taxon>Flavobacteriia</taxon>
        <taxon>Flavobacteriales</taxon>
        <taxon>Flavobacteriaceae</taxon>
        <taxon>Sediminicola</taxon>
    </lineage>
</organism>
<feature type="transmembrane region" description="Helical" evidence="9">
    <location>
        <begin position="143"/>
        <end position="164"/>
    </location>
</feature>
<feature type="transmembrane region" description="Helical" evidence="9">
    <location>
        <begin position="217"/>
        <end position="238"/>
    </location>
</feature>
<name>A0A2A4GEL2_9FLAO</name>
<feature type="transmembrane region" description="Helical" evidence="9">
    <location>
        <begin position="328"/>
        <end position="350"/>
    </location>
</feature>
<dbReference type="GO" id="GO:0015818">
    <property type="term" value="P:isoleucine transport"/>
    <property type="evidence" value="ECO:0007669"/>
    <property type="project" value="TreeGrafter"/>
</dbReference>
<evidence type="ECO:0000256" key="3">
    <source>
        <dbReference type="ARBA" id="ARBA00022448"/>
    </source>
</evidence>
<dbReference type="GO" id="GO:0015188">
    <property type="term" value="F:L-isoleucine transmembrane transporter activity"/>
    <property type="evidence" value="ECO:0007669"/>
    <property type="project" value="TreeGrafter"/>
</dbReference>
<evidence type="ECO:0000256" key="6">
    <source>
        <dbReference type="ARBA" id="ARBA00022970"/>
    </source>
</evidence>
<evidence type="ECO:0000313" key="11">
    <source>
        <dbReference type="Proteomes" id="UP000219559"/>
    </source>
</evidence>
<sequence length="425" mass="45882">MKTNTKTWVTGLALFSLFFGAGNLILPPLLGFQGGKAWPLILLGFALSAVIIPILGIQAHARLQGTMFDFGKKVNKTFALGYCFLVYAISISLPAPRTASVTHEIALGPWTGVSPWITAIVYFILVYIFVVNRSRLLELIGKWLTPIIVLILLAIFGVALLDFGPLTQDPAMAAPFFDGVLEGYHTFDAIGSVVVGGVIIVSLQLDGNTDHGVNKKIIGRAGWIAGMGLLIIYAGLLYSGALMEGLFPADISRADLLNGLSEQTLGRTAQLFLSVLVSLACFTTAVGIVTGTADFFKWYFKDSQMAFRITALIGCILGVLMGQFNVAYIIAVAMPALMLIYPVTIVLILLNLLPSRWASATVFRAVVVTTLLFSLPDLLISLGLLEKEAPWLAWLPLAEYGMGWVLPALISLIFSIGFNNKKPPK</sequence>
<feature type="transmembrane region" description="Helical" evidence="9">
    <location>
        <begin position="397"/>
        <end position="418"/>
    </location>
</feature>
<keyword evidence="8 9" id="KW-0472">Membrane</keyword>
<feature type="transmembrane region" description="Helical" evidence="9">
    <location>
        <begin position="305"/>
        <end position="322"/>
    </location>
</feature>
<feature type="transmembrane region" description="Helical" evidence="9">
    <location>
        <begin position="113"/>
        <end position="131"/>
    </location>
</feature>
<dbReference type="GO" id="GO:0015820">
    <property type="term" value="P:L-leucine transport"/>
    <property type="evidence" value="ECO:0007669"/>
    <property type="project" value="TreeGrafter"/>
</dbReference>
<feature type="transmembrane region" description="Helical" evidence="9">
    <location>
        <begin position="271"/>
        <end position="293"/>
    </location>
</feature>
<dbReference type="OrthoDB" id="9783920at2"/>
<proteinExistence type="inferred from homology"/>
<dbReference type="GO" id="GO:0005886">
    <property type="term" value="C:plasma membrane"/>
    <property type="evidence" value="ECO:0007669"/>
    <property type="project" value="UniProtKB-SubCell"/>
</dbReference>
<keyword evidence="3" id="KW-0813">Transport</keyword>
<dbReference type="EMBL" id="NBWU01000001">
    <property type="protein sequence ID" value="PCE66416.1"/>
    <property type="molecule type" value="Genomic_DNA"/>
</dbReference>
<feature type="transmembrane region" description="Helical" evidence="9">
    <location>
        <begin position="362"/>
        <end position="385"/>
    </location>
</feature>
<dbReference type="PANTHER" id="PTHR30588">
    <property type="entry name" value="BRANCHED-CHAIN AMINO ACID TRANSPORT SYSTEM 2 CARRIER PROTEIN"/>
    <property type="match status" value="1"/>
</dbReference>
<reference evidence="10 11" key="1">
    <citation type="submission" date="2017-04" db="EMBL/GenBank/DDBJ databases">
        <title>A new member of the family Flavobacteriaceae isolated from ascidians.</title>
        <authorList>
            <person name="Chen L."/>
        </authorList>
    </citation>
    <scope>NUCLEOTIDE SEQUENCE [LARGE SCALE GENOMIC DNA]</scope>
    <source>
        <strain evidence="10 11">HQA918</strain>
    </source>
</reference>
<evidence type="ECO:0000256" key="9">
    <source>
        <dbReference type="SAM" id="Phobius"/>
    </source>
</evidence>
<comment type="caution">
    <text evidence="10">The sequence shown here is derived from an EMBL/GenBank/DDBJ whole genome shotgun (WGS) entry which is preliminary data.</text>
</comment>
<evidence type="ECO:0000256" key="8">
    <source>
        <dbReference type="ARBA" id="ARBA00023136"/>
    </source>
</evidence>
<evidence type="ECO:0000256" key="7">
    <source>
        <dbReference type="ARBA" id="ARBA00022989"/>
    </source>
</evidence>
<feature type="transmembrane region" description="Helical" evidence="9">
    <location>
        <begin position="7"/>
        <end position="26"/>
    </location>
</feature>
<dbReference type="Pfam" id="PF05525">
    <property type="entry name" value="Branch_AA_trans"/>
    <property type="match status" value="1"/>
</dbReference>
<dbReference type="PANTHER" id="PTHR30588:SF0">
    <property type="entry name" value="BRANCHED-CHAIN AMINO ACID PERMEASE BRNQ"/>
    <property type="match status" value="1"/>
</dbReference>
<evidence type="ECO:0000256" key="2">
    <source>
        <dbReference type="ARBA" id="ARBA00008540"/>
    </source>
</evidence>